<organism evidence="3 4">
    <name type="scientific">Rhodovulum iodosum</name>
    <dbReference type="NCBI Taxonomy" id="68291"/>
    <lineage>
        <taxon>Bacteria</taxon>
        <taxon>Pseudomonadati</taxon>
        <taxon>Pseudomonadota</taxon>
        <taxon>Alphaproteobacteria</taxon>
        <taxon>Rhodobacterales</taxon>
        <taxon>Paracoccaceae</taxon>
        <taxon>Rhodovulum</taxon>
    </lineage>
</organism>
<evidence type="ECO:0000313" key="4">
    <source>
        <dbReference type="Proteomes" id="UP001560019"/>
    </source>
</evidence>
<dbReference type="InterPro" id="IPR002477">
    <property type="entry name" value="Peptidoglycan-bd-like"/>
</dbReference>
<dbReference type="Pfam" id="PF13365">
    <property type="entry name" value="Trypsin_2"/>
    <property type="match status" value="1"/>
</dbReference>
<dbReference type="Gene3D" id="2.40.10.120">
    <property type="match status" value="1"/>
</dbReference>
<keyword evidence="1" id="KW-0732">Signal</keyword>
<dbReference type="Gene3D" id="1.10.101.10">
    <property type="entry name" value="PGBD-like superfamily/PGBD"/>
    <property type="match status" value="1"/>
</dbReference>
<name>A0ABV3XNR6_9RHOB</name>
<feature type="domain" description="Peptidoglycan binding-like" evidence="2">
    <location>
        <begin position="150"/>
        <end position="205"/>
    </location>
</feature>
<evidence type="ECO:0000259" key="2">
    <source>
        <dbReference type="Pfam" id="PF01471"/>
    </source>
</evidence>
<feature type="chain" id="PRO_5047105005" evidence="1">
    <location>
        <begin position="22"/>
        <end position="575"/>
    </location>
</feature>
<sequence length="575" mass="61794">MLKRIFASFAFLVFTALAGWAQDRAWVQIEAHPSLREAEERARAYSGAFQDVNAFSLGSGWYAIALGPYTGEAAARRLSDLRRERLVPGDSFVADGSAFRQQIWPAGANALSAPAVAAPAAPAAPEAPAGIVLPDETPAEARRSERLLTAEERRALQEAMQWEGFYTAAIDGAFGRGTRAAMADWQAANGYEVTGVLTTRQRAVLSEGYRDALARLGMQSVDEAEAGIRIDMPAGLVTFSRYEPPFVHFAPKGDSDVRALLISQTGDQATLFGLYDIMQTLEIVPLEGERDRGQNSFVLTGQNETLHSYTYATVSDGTVKGFTLAWPPEDDKLMQKAVQMMRDSFEPVRGVVLDEAQIDPEAEQGFDLLSGLEIRRPEFTRSGFFVDDTGQVLTTTDGLGRCSRITVGDDHEAEIAAIDMKLGLAVLKPRENLAPLGYAAFRTSEPRLKSDVAVAGYSYGAVLTLPALTYGELADLRGLDGEVSRQRLNLSALPGDVGGPVMDAAGAVLGILLPREDGARQLPDEVRFAANVEAIAGFLSANGIAVDAALPDASLPPEDLSTLAADMTVQVSCWE</sequence>
<gene>
    <name evidence="3" type="ORF">Ga0609869_000300</name>
</gene>
<dbReference type="Pfam" id="PF01471">
    <property type="entry name" value="PG_binding_1"/>
    <property type="match status" value="1"/>
</dbReference>
<proteinExistence type="predicted"/>
<evidence type="ECO:0000256" key="1">
    <source>
        <dbReference type="SAM" id="SignalP"/>
    </source>
</evidence>
<dbReference type="EMBL" id="JBEHHI010000001">
    <property type="protein sequence ID" value="MEX5726947.1"/>
    <property type="molecule type" value="Genomic_DNA"/>
</dbReference>
<dbReference type="SUPFAM" id="SSF50494">
    <property type="entry name" value="Trypsin-like serine proteases"/>
    <property type="match status" value="1"/>
</dbReference>
<dbReference type="InterPro" id="IPR009003">
    <property type="entry name" value="Peptidase_S1_PA"/>
</dbReference>
<dbReference type="SUPFAM" id="SSF47090">
    <property type="entry name" value="PGBD-like"/>
    <property type="match status" value="1"/>
</dbReference>
<dbReference type="RefSeq" id="WP_245972211.1">
    <property type="nucleotide sequence ID" value="NZ_JBEHHI010000001.1"/>
</dbReference>
<dbReference type="Proteomes" id="UP001560019">
    <property type="component" value="Unassembled WGS sequence"/>
</dbReference>
<dbReference type="InterPro" id="IPR036365">
    <property type="entry name" value="PGBD-like_sf"/>
</dbReference>
<feature type="signal peptide" evidence="1">
    <location>
        <begin position="1"/>
        <end position="21"/>
    </location>
</feature>
<protein>
    <submittedName>
        <fullName evidence="3">Peptidoglycan hydrolase-like protein with peptidoglycan-binding domain</fullName>
    </submittedName>
</protein>
<keyword evidence="4" id="KW-1185">Reference proteome</keyword>
<comment type="caution">
    <text evidence="3">The sequence shown here is derived from an EMBL/GenBank/DDBJ whole genome shotgun (WGS) entry which is preliminary data.</text>
</comment>
<reference evidence="3 4" key="1">
    <citation type="submission" date="2024-06" db="EMBL/GenBank/DDBJ databases">
        <title>Genome of Rhodovulum iodosum, a marine photoferrotroph.</title>
        <authorList>
            <person name="Bianchini G."/>
            <person name="Nikeleit V."/>
            <person name="Kappler A."/>
            <person name="Bryce C."/>
            <person name="Sanchez-Baracaldo P."/>
        </authorList>
    </citation>
    <scope>NUCLEOTIDE SEQUENCE [LARGE SCALE GENOMIC DNA]</scope>
    <source>
        <strain evidence="3 4">UT/N1</strain>
    </source>
</reference>
<dbReference type="InterPro" id="IPR036366">
    <property type="entry name" value="PGBDSf"/>
</dbReference>
<evidence type="ECO:0000313" key="3">
    <source>
        <dbReference type="EMBL" id="MEX5726947.1"/>
    </source>
</evidence>
<accession>A0ABV3XNR6</accession>